<comment type="caution">
    <text evidence="1">The sequence shown here is derived from an EMBL/GenBank/DDBJ whole genome shotgun (WGS) entry which is preliminary data.</text>
</comment>
<reference evidence="1" key="1">
    <citation type="submission" date="2017-12" db="EMBL/GenBank/DDBJ databases">
        <authorList>
            <person name="Barbosa P."/>
            <person name="Usie A."/>
            <person name="Ramos A.M."/>
        </authorList>
    </citation>
    <scope>NUCLEOTIDE SEQUENCE</scope>
    <source>
        <strain evidence="1">HL8</strain>
        <tissue evidence="1">Leaves</tissue>
    </source>
</reference>
<evidence type="ECO:0000313" key="1">
    <source>
        <dbReference type="EMBL" id="KAK7859571.1"/>
    </source>
</evidence>
<dbReference type="AlphaFoldDB" id="A0AAW0M8H5"/>
<reference evidence="1" key="3">
    <citation type="submission" date="2023-07" db="EMBL/GenBank/DDBJ databases">
        <title>An improved reference 1 genome and first organelle genomes of Quercus suber.</title>
        <authorList>
            <consortium name="Genosuber Consortium"/>
            <person name="Usie A."/>
            <person name="Serra O."/>
            <person name="Barros P."/>
        </authorList>
    </citation>
    <scope>NUCLEOTIDE SEQUENCE</scope>
    <source>
        <strain evidence="1">HL8</strain>
        <tissue evidence="1">Leaves</tissue>
    </source>
</reference>
<reference evidence="1" key="2">
    <citation type="journal article" date="2018" name="Sci. Data">
        <title>The draft genome sequence of cork oak.</title>
        <authorList>
            <person name="Ramos A.M."/>
            <person name="Usie A."/>
            <person name="Barbosa P."/>
            <person name="Barros P.M."/>
            <person name="Capote T."/>
            <person name="Chaves I."/>
            <person name="Simoes F."/>
            <person name="Abreu I."/>
            <person name="Carrasquinho I."/>
            <person name="Faro C."/>
            <person name="Guimaraes J.B."/>
            <person name="Mendonca D."/>
            <person name="Nobrega F."/>
            <person name="Rodrigues L."/>
            <person name="Saibo N.J.M."/>
            <person name="Varela M.C."/>
            <person name="Egas C."/>
            <person name="Matos J."/>
            <person name="Miguel C.M."/>
            <person name="Oliveira M.M."/>
            <person name="Ricardo C.P."/>
            <person name="Goncalves S."/>
        </authorList>
    </citation>
    <scope>NUCLEOTIDE SEQUENCE [LARGE SCALE GENOMIC DNA]</scope>
    <source>
        <strain evidence="1">HL8</strain>
    </source>
</reference>
<gene>
    <name evidence="1" type="ORF">CFP56_005989</name>
</gene>
<organism evidence="1">
    <name type="scientific">Quercus suber</name>
    <name type="common">Cork oak</name>
    <dbReference type="NCBI Taxonomy" id="58331"/>
    <lineage>
        <taxon>Eukaryota</taxon>
        <taxon>Viridiplantae</taxon>
        <taxon>Streptophyta</taxon>
        <taxon>Embryophyta</taxon>
        <taxon>Tracheophyta</taxon>
        <taxon>Spermatophyta</taxon>
        <taxon>Magnoliopsida</taxon>
        <taxon>eudicotyledons</taxon>
        <taxon>Gunneridae</taxon>
        <taxon>Pentapetalae</taxon>
        <taxon>rosids</taxon>
        <taxon>fabids</taxon>
        <taxon>Fagales</taxon>
        <taxon>Fagaceae</taxon>
        <taxon>Quercus</taxon>
    </lineage>
</organism>
<sequence>MHYNLQGNIPWTFGNLSIEILHLLNNMLLGEIHNEKKKGSQGTLTCQGWSGYRLTGENLVAMITLKESSHPDCHT</sequence>
<proteinExistence type="predicted"/>
<accession>A0AAW0M8H5</accession>
<dbReference type="EMBL" id="PKMF04000012">
    <property type="protein sequence ID" value="KAK7859571.1"/>
    <property type="molecule type" value="Genomic_DNA"/>
</dbReference>
<name>A0AAW0M8H5_QUESU</name>
<protein>
    <submittedName>
        <fullName evidence="1">Uncharacterized protein</fullName>
    </submittedName>
</protein>